<evidence type="ECO:0000313" key="2">
    <source>
        <dbReference type="Proteomes" id="UP000000560"/>
    </source>
</evidence>
<dbReference type="KEGG" id="ani:ANIA_11355"/>
<organism evidence="1 2">
    <name type="scientific">Emericella nidulans (strain FGSC A4 / ATCC 38163 / CBS 112.46 / NRRL 194 / M139)</name>
    <name type="common">Aspergillus nidulans</name>
    <dbReference type="NCBI Taxonomy" id="227321"/>
    <lineage>
        <taxon>Eukaryota</taxon>
        <taxon>Fungi</taxon>
        <taxon>Dikarya</taxon>
        <taxon>Ascomycota</taxon>
        <taxon>Pezizomycotina</taxon>
        <taxon>Eurotiomycetes</taxon>
        <taxon>Eurotiomycetidae</taxon>
        <taxon>Eurotiales</taxon>
        <taxon>Aspergillaceae</taxon>
        <taxon>Aspergillus</taxon>
        <taxon>Aspergillus subgen. Nidulantes</taxon>
    </lineage>
</organism>
<dbReference type="EMBL" id="BN001306">
    <property type="protein sequence ID" value="CBF84333.1"/>
    <property type="molecule type" value="Genomic_DNA"/>
</dbReference>
<accession>C8VHI0</accession>
<dbReference type="HOGENOM" id="CLU_2399671_0_0_1"/>
<name>C8VHI0_EMENI</name>
<evidence type="ECO:0000313" key="1">
    <source>
        <dbReference type="EMBL" id="CBF84333.1"/>
    </source>
</evidence>
<dbReference type="Proteomes" id="UP000000560">
    <property type="component" value="Chromosome VI"/>
</dbReference>
<dbReference type="InParanoid" id="C8VHI0"/>
<protein>
    <submittedName>
        <fullName evidence="1">Uncharacterized protein</fullName>
    </submittedName>
</protein>
<proteinExistence type="predicted"/>
<reference evidence="2" key="1">
    <citation type="journal article" date="2005" name="Nature">
        <title>Sequencing of Aspergillus nidulans and comparative analysis with A. fumigatus and A. oryzae.</title>
        <authorList>
            <person name="Galagan J.E."/>
            <person name="Calvo S.E."/>
            <person name="Cuomo C."/>
            <person name="Ma L.J."/>
            <person name="Wortman J.R."/>
            <person name="Batzoglou S."/>
            <person name="Lee S.I."/>
            <person name="Basturkmen M."/>
            <person name="Spevak C.C."/>
            <person name="Clutterbuck J."/>
            <person name="Kapitonov V."/>
            <person name="Jurka J."/>
            <person name="Scazzocchio C."/>
            <person name="Farman M."/>
            <person name="Butler J."/>
            <person name="Purcell S."/>
            <person name="Harris S."/>
            <person name="Braus G.H."/>
            <person name="Draht O."/>
            <person name="Busch S."/>
            <person name="D'Enfert C."/>
            <person name="Bouchier C."/>
            <person name="Goldman G.H."/>
            <person name="Bell-Pedersen D."/>
            <person name="Griffiths-Jones S."/>
            <person name="Doonan J.H."/>
            <person name="Yu J."/>
            <person name="Vienken K."/>
            <person name="Pain A."/>
            <person name="Freitag M."/>
            <person name="Selker E.U."/>
            <person name="Archer D.B."/>
            <person name="Penalva M.A."/>
            <person name="Oakley B.R."/>
            <person name="Momany M."/>
            <person name="Tanaka T."/>
            <person name="Kumagai T."/>
            <person name="Asai K."/>
            <person name="Machida M."/>
            <person name="Nierman W.C."/>
            <person name="Denning D.W."/>
            <person name="Caddick M."/>
            <person name="Hynes M."/>
            <person name="Paoletti M."/>
            <person name="Fischer R."/>
            <person name="Miller B."/>
            <person name="Dyer P."/>
            <person name="Sachs M.S."/>
            <person name="Osmani S.A."/>
            <person name="Birren B.W."/>
        </authorList>
    </citation>
    <scope>NUCLEOTIDE SEQUENCE [LARGE SCALE GENOMIC DNA]</scope>
    <source>
        <strain evidence="2">FGSC A4 / ATCC 38163 / CBS 112.46 / NRRL 194 / M139</strain>
    </source>
</reference>
<dbReference type="RefSeq" id="XP_050468579.1">
    <property type="nucleotide sequence ID" value="XM_050612688.1"/>
</dbReference>
<dbReference type="AlphaFoldDB" id="C8VHI0"/>
<reference evidence="2" key="2">
    <citation type="journal article" date="2009" name="Fungal Genet. Biol.">
        <title>The 2008 update of the Aspergillus nidulans genome annotation: a community effort.</title>
        <authorList>
            <person name="Wortman J.R."/>
            <person name="Gilsenan J.M."/>
            <person name="Joardar V."/>
            <person name="Deegan J."/>
            <person name="Clutterbuck J."/>
            <person name="Andersen M.R."/>
            <person name="Archer D."/>
            <person name="Bencina M."/>
            <person name="Braus G."/>
            <person name="Coutinho P."/>
            <person name="von Dohren H."/>
            <person name="Doonan J."/>
            <person name="Driessen A.J."/>
            <person name="Durek P."/>
            <person name="Espeso E."/>
            <person name="Fekete E."/>
            <person name="Flipphi M."/>
            <person name="Estrada C.G."/>
            <person name="Geysens S."/>
            <person name="Goldman G."/>
            <person name="de Groot P.W."/>
            <person name="Hansen K."/>
            <person name="Harris S.D."/>
            <person name="Heinekamp T."/>
            <person name="Helmstaedt K."/>
            <person name="Henrissat B."/>
            <person name="Hofmann G."/>
            <person name="Homan T."/>
            <person name="Horio T."/>
            <person name="Horiuchi H."/>
            <person name="James S."/>
            <person name="Jones M."/>
            <person name="Karaffa L."/>
            <person name="Karanyi Z."/>
            <person name="Kato M."/>
            <person name="Keller N."/>
            <person name="Kelly D.E."/>
            <person name="Kiel J.A."/>
            <person name="Kim J.M."/>
            <person name="van der Klei I.J."/>
            <person name="Klis F.M."/>
            <person name="Kovalchuk A."/>
            <person name="Krasevec N."/>
            <person name="Kubicek C.P."/>
            <person name="Liu B."/>
            <person name="Maccabe A."/>
            <person name="Meyer V."/>
            <person name="Mirabito P."/>
            <person name="Miskei M."/>
            <person name="Mos M."/>
            <person name="Mullins J."/>
            <person name="Nelson D.R."/>
            <person name="Nielsen J."/>
            <person name="Oakley B.R."/>
            <person name="Osmani S.A."/>
            <person name="Pakula T."/>
            <person name="Paszewski A."/>
            <person name="Paulsen I."/>
            <person name="Pilsyk S."/>
            <person name="Pocsi I."/>
            <person name="Punt P.J."/>
            <person name="Ram A.F."/>
            <person name="Ren Q."/>
            <person name="Robellet X."/>
            <person name="Robson G."/>
            <person name="Seiboth B."/>
            <person name="van Solingen P."/>
            <person name="Specht T."/>
            <person name="Sun J."/>
            <person name="Taheri-Talesh N."/>
            <person name="Takeshita N."/>
            <person name="Ussery D."/>
            <person name="vanKuyk P.A."/>
            <person name="Visser H."/>
            <person name="van de Vondervoort P.J."/>
            <person name="de Vries R.P."/>
            <person name="Walton J."/>
            <person name="Xiang X."/>
            <person name="Xiong Y."/>
            <person name="Zeng A.P."/>
            <person name="Brandt B.W."/>
            <person name="Cornell M.J."/>
            <person name="van den Hondel C.A."/>
            <person name="Visser J."/>
            <person name="Oliver S.G."/>
            <person name="Turner G."/>
        </authorList>
    </citation>
    <scope>GENOME REANNOTATION</scope>
    <source>
        <strain evidence="2">FGSC A4 / ATCC 38163 / CBS 112.46 / NRRL 194 / M139</strain>
    </source>
</reference>
<gene>
    <name evidence="1" type="ORF">ANIA_11355</name>
</gene>
<keyword evidence="2" id="KW-1185">Reference proteome</keyword>
<dbReference type="OrthoDB" id="3268409at2759"/>
<sequence>MNILSIMCEKSIMKAKLFQSLCSFEVDMSFKRRIMEKAVPTIFYFKKVFEIIHDLSGYLVQFFYLHRTGIETIIVDMDEGQRDVRFGKMPTRA</sequence>
<dbReference type="GeneID" id="74896955"/>